<gene>
    <name evidence="5" type="ORF">LQ327_15335</name>
</gene>
<dbReference type="Pfam" id="PF00196">
    <property type="entry name" value="GerE"/>
    <property type="match status" value="1"/>
</dbReference>
<dbReference type="PROSITE" id="PS50043">
    <property type="entry name" value="HTH_LUXR_2"/>
    <property type="match status" value="1"/>
</dbReference>
<feature type="domain" description="HTH luxR-type" evidence="4">
    <location>
        <begin position="796"/>
        <end position="861"/>
    </location>
</feature>
<dbReference type="Gene3D" id="1.10.10.10">
    <property type="entry name" value="Winged helix-like DNA-binding domain superfamily/Winged helix DNA-binding domain"/>
    <property type="match status" value="1"/>
</dbReference>
<evidence type="ECO:0000313" key="5">
    <source>
        <dbReference type="EMBL" id="MCD2194745.1"/>
    </source>
</evidence>
<dbReference type="SMART" id="SM00421">
    <property type="entry name" value="HTH_LUXR"/>
    <property type="match status" value="1"/>
</dbReference>
<dbReference type="Proteomes" id="UP001199469">
    <property type="component" value="Unassembled WGS sequence"/>
</dbReference>
<accession>A0ABS8P8Z5</accession>
<name>A0ABS8P8Z5_9PSEU</name>
<dbReference type="SUPFAM" id="SSF52540">
    <property type="entry name" value="P-loop containing nucleoside triphosphate hydrolases"/>
    <property type="match status" value="1"/>
</dbReference>
<dbReference type="InterPro" id="IPR027417">
    <property type="entry name" value="P-loop_NTPase"/>
</dbReference>
<protein>
    <submittedName>
        <fullName evidence="5">LuxR C-terminal-related transcriptional regulator</fullName>
    </submittedName>
</protein>
<dbReference type="EMBL" id="JAJNDB010000002">
    <property type="protein sequence ID" value="MCD2194745.1"/>
    <property type="molecule type" value="Genomic_DNA"/>
</dbReference>
<keyword evidence="2" id="KW-0238">DNA-binding</keyword>
<dbReference type="CDD" id="cd06170">
    <property type="entry name" value="LuxR_C_like"/>
    <property type="match status" value="1"/>
</dbReference>
<proteinExistence type="predicted"/>
<dbReference type="Gene3D" id="3.40.50.300">
    <property type="entry name" value="P-loop containing nucleotide triphosphate hydrolases"/>
    <property type="match status" value="1"/>
</dbReference>
<sequence>MRRAKIVVPPRPPQFVDRAGLRAALDDQSEPRERGRVVLVSAPAGHGKTAAVADWVHADPDTPTAWVALDAGDRDEPAWWATLLAALTAALRPDDPLLALVPAWTSGDDPERAAFLAAALDALDSLPRRVRLVLDDVHEIVDHPALAGLRELLRHPLPQLTVVLCCRYDPPIGLDRLRLDDRLGQLRVDELTFTEHDAAHLFAGEGLDLTAEQTATLVARTQGWVAALRLAALSLREADDPAAFVRDFAGDDRSVADYLVGEVLARLGEDEHAVLVAAAVSSPLHVDLAATLADVPDAADVLDRLESRTAMVTATDRHRESYRLHELLRSHVLARLRRNRPAHLGDLYRRAATWHESRGEHVDALRCAALAGDIDTTGVLLRARAVELIGRGEFAALAQSEQMLGHAGGDPRARLVLGLAALESGDPDHAEELIDAAEAELTGHESDNVAVFRRIVATRVAIARGRIGHAVVTARTIRPDAVEGVPLRALALTTRADGLVTTDPEQATRDSAGALALADRHGWPYLAVQARSTLALAGMYGGDRDAITAHARSAVAQAVRHGWPTTAAARRAHVVLASAELLRGSPGAARAHLEQADGPGPTGPHVAAALGTLRGAVEHDTGDRLAGWQRMRHTRIAGSEGDLAAPMLAVAGFLEQCAALGLGRLREASEVTRALDPALDGSVEGAVLRARLLWATGGDPAARKHLTGVFERRHRLLTSLGVVEALLLDAEIAARLDEHARTRERLHRALELAARYELLRPLLALPETLRDHLAAHRGAFGGLDPLVDRVLAHTPSHPDLGALTERERAVLELLPTMRSSTEIADDLAVSVNTVKTHQRAIYHKLGAGSRRDAVARARRGGLLDPS</sequence>
<dbReference type="InterPro" id="IPR000792">
    <property type="entry name" value="Tscrpt_reg_LuxR_C"/>
</dbReference>
<dbReference type="InterPro" id="IPR036388">
    <property type="entry name" value="WH-like_DNA-bd_sf"/>
</dbReference>
<dbReference type="PANTHER" id="PTHR44688">
    <property type="entry name" value="DNA-BINDING TRANSCRIPTIONAL ACTIVATOR DEVR_DOSR"/>
    <property type="match status" value="1"/>
</dbReference>
<dbReference type="RefSeq" id="WP_230734993.1">
    <property type="nucleotide sequence ID" value="NZ_JAJNDB010000002.1"/>
</dbReference>
<evidence type="ECO:0000313" key="6">
    <source>
        <dbReference type="Proteomes" id="UP001199469"/>
    </source>
</evidence>
<organism evidence="5 6">
    <name type="scientific">Actinomycetospora endophytica</name>
    <dbReference type="NCBI Taxonomy" id="2291215"/>
    <lineage>
        <taxon>Bacteria</taxon>
        <taxon>Bacillati</taxon>
        <taxon>Actinomycetota</taxon>
        <taxon>Actinomycetes</taxon>
        <taxon>Pseudonocardiales</taxon>
        <taxon>Pseudonocardiaceae</taxon>
        <taxon>Actinomycetospora</taxon>
    </lineage>
</organism>
<evidence type="ECO:0000256" key="1">
    <source>
        <dbReference type="ARBA" id="ARBA00023015"/>
    </source>
</evidence>
<dbReference type="InterPro" id="IPR016032">
    <property type="entry name" value="Sig_transdc_resp-reg_C-effctor"/>
</dbReference>
<keyword evidence="6" id="KW-1185">Reference proteome</keyword>
<evidence type="ECO:0000256" key="3">
    <source>
        <dbReference type="ARBA" id="ARBA00023163"/>
    </source>
</evidence>
<dbReference type="PANTHER" id="PTHR44688:SF16">
    <property type="entry name" value="DNA-BINDING TRANSCRIPTIONAL ACTIVATOR DEVR_DOSR"/>
    <property type="match status" value="1"/>
</dbReference>
<evidence type="ECO:0000256" key="2">
    <source>
        <dbReference type="ARBA" id="ARBA00023125"/>
    </source>
</evidence>
<dbReference type="SUPFAM" id="SSF46894">
    <property type="entry name" value="C-terminal effector domain of the bipartite response regulators"/>
    <property type="match status" value="1"/>
</dbReference>
<keyword evidence="3" id="KW-0804">Transcription</keyword>
<reference evidence="5 6" key="1">
    <citation type="submission" date="2021-11" db="EMBL/GenBank/DDBJ databases">
        <title>Draft genome sequence of Actinomycetospora sp. SF1 isolated from the rhizosphere soil.</title>
        <authorList>
            <person name="Duangmal K."/>
            <person name="Chantavorakit T."/>
        </authorList>
    </citation>
    <scope>NUCLEOTIDE SEQUENCE [LARGE SCALE GENOMIC DNA]</scope>
    <source>
        <strain evidence="5 6">TBRC 5722</strain>
    </source>
</reference>
<keyword evidence="1" id="KW-0805">Transcription regulation</keyword>
<dbReference type="PRINTS" id="PR00038">
    <property type="entry name" value="HTHLUXR"/>
</dbReference>
<dbReference type="Pfam" id="PF25873">
    <property type="entry name" value="WHD_MalT"/>
    <property type="match status" value="1"/>
</dbReference>
<comment type="caution">
    <text evidence="5">The sequence shown here is derived from an EMBL/GenBank/DDBJ whole genome shotgun (WGS) entry which is preliminary data.</text>
</comment>
<dbReference type="InterPro" id="IPR059106">
    <property type="entry name" value="WHD_MalT"/>
</dbReference>
<evidence type="ECO:0000259" key="4">
    <source>
        <dbReference type="PROSITE" id="PS50043"/>
    </source>
</evidence>